<feature type="transmembrane region" description="Helical" evidence="1">
    <location>
        <begin position="38"/>
        <end position="57"/>
    </location>
</feature>
<keyword evidence="1" id="KW-1133">Transmembrane helix</keyword>
<dbReference type="RefSeq" id="WP_164452255.1">
    <property type="nucleotide sequence ID" value="NZ_JAAIJQ010000017.1"/>
</dbReference>
<keyword evidence="3" id="KW-1185">Reference proteome</keyword>
<sequence>MTNLFSAALSRASQWPFKTALMGAVAASMVVAMQPTSMSAWLLGSLLLLAAVSIDLLHRKALSSAGEAARAEIQQARDEGRSQREAWEHALERLSIELFPIFARHIEHSRQLTEESIVHLSQTFSGPVTDLEQVIQATRSAMARSRRSWLSSRKARRA</sequence>
<name>A0A6M0JW65_9GAMM</name>
<evidence type="ECO:0000256" key="1">
    <source>
        <dbReference type="SAM" id="Phobius"/>
    </source>
</evidence>
<dbReference type="EMBL" id="JAAIJQ010000017">
    <property type="protein sequence ID" value="NEV61782.1"/>
    <property type="molecule type" value="Genomic_DNA"/>
</dbReference>
<organism evidence="2 3">
    <name type="scientific">Thiorhodococcus minor</name>
    <dbReference type="NCBI Taxonomy" id="57489"/>
    <lineage>
        <taxon>Bacteria</taxon>
        <taxon>Pseudomonadati</taxon>
        <taxon>Pseudomonadota</taxon>
        <taxon>Gammaproteobacteria</taxon>
        <taxon>Chromatiales</taxon>
        <taxon>Chromatiaceae</taxon>
        <taxon>Thiorhodococcus</taxon>
    </lineage>
</organism>
<comment type="caution">
    <text evidence="2">The sequence shown here is derived from an EMBL/GenBank/DDBJ whole genome shotgun (WGS) entry which is preliminary data.</text>
</comment>
<evidence type="ECO:0000313" key="3">
    <source>
        <dbReference type="Proteomes" id="UP000483379"/>
    </source>
</evidence>
<evidence type="ECO:0000313" key="2">
    <source>
        <dbReference type="EMBL" id="NEV61782.1"/>
    </source>
</evidence>
<reference evidence="2 3" key="1">
    <citation type="submission" date="2020-02" db="EMBL/GenBank/DDBJ databases">
        <title>Genome sequences of Thiorhodococcus mannitoliphagus and Thiorhodococcus minor, purple sulfur photosynthetic bacteria in the gammaproteobacterial family, Chromatiaceae.</title>
        <authorList>
            <person name="Aviles F.A."/>
            <person name="Meyer T.E."/>
            <person name="Kyndt J.A."/>
        </authorList>
    </citation>
    <scope>NUCLEOTIDE SEQUENCE [LARGE SCALE GENOMIC DNA]</scope>
    <source>
        <strain evidence="2 3">DSM 11518</strain>
    </source>
</reference>
<accession>A0A6M0JW65</accession>
<dbReference type="Proteomes" id="UP000483379">
    <property type="component" value="Unassembled WGS sequence"/>
</dbReference>
<keyword evidence="1" id="KW-0472">Membrane</keyword>
<proteinExistence type="predicted"/>
<dbReference type="AlphaFoldDB" id="A0A6M0JW65"/>
<keyword evidence="1" id="KW-0812">Transmembrane</keyword>
<gene>
    <name evidence="2" type="ORF">G3446_07740</name>
</gene>
<protein>
    <submittedName>
        <fullName evidence="2">Uncharacterized protein</fullName>
    </submittedName>
</protein>